<dbReference type="Proteomes" id="UP000003778">
    <property type="component" value="Unassembled WGS sequence"/>
</dbReference>
<proteinExistence type="predicted"/>
<keyword evidence="2" id="KW-1185">Reference proteome</keyword>
<evidence type="ECO:0000313" key="1">
    <source>
        <dbReference type="EMBL" id="EIJ28659.1"/>
    </source>
</evidence>
<gene>
    <name evidence="1" type="ORF">HMPREF1119_1002</name>
</gene>
<comment type="caution">
    <text evidence="1">The sequence shown here is derived from an EMBL/GenBank/DDBJ whole genome shotgun (WGS) entry which is preliminary data.</text>
</comment>
<organism evidence="1 2">
    <name type="scientific">Haemophilus parainfluenzae HK2019</name>
    <dbReference type="NCBI Taxonomy" id="1095746"/>
    <lineage>
        <taxon>Bacteria</taxon>
        <taxon>Pseudomonadati</taxon>
        <taxon>Pseudomonadota</taxon>
        <taxon>Gammaproteobacteria</taxon>
        <taxon>Pasteurellales</taxon>
        <taxon>Pasteurellaceae</taxon>
        <taxon>Haemophilus</taxon>
    </lineage>
</organism>
<accession>A0ABP2NUW1</accession>
<reference evidence="1 2" key="1">
    <citation type="submission" date="2012-04" db="EMBL/GenBank/DDBJ databases">
        <authorList>
            <person name="Durkin A.S."/>
            <person name="McCorrison J."/>
            <person name="Torralba M."/>
            <person name="Gillis M."/>
            <person name="Methe B."/>
            <person name="Sutton G."/>
            <person name="Nelson K.E."/>
        </authorList>
    </citation>
    <scope>NUCLEOTIDE SEQUENCE [LARGE SCALE GENOMIC DNA]</scope>
    <source>
        <strain evidence="1 2">HK2019</strain>
    </source>
</reference>
<dbReference type="EMBL" id="AJTC01000042">
    <property type="protein sequence ID" value="EIJ28659.1"/>
    <property type="molecule type" value="Genomic_DNA"/>
</dbReference>
<sequence>METMIALCDDGTLWQRWVQITDERFEGGEWFRLNDIPQD</sequence>
<protein>
    <submittedName>
        <fullName evidence="1">Uncharacterized protein</fullName>
    </submittedName>
</protein>
<name>A0ABP2NUW1_HAEPA</name>
<evidence type="ECO:0000313" key="2">
    <source>
        <dbReference type="Proteomes" id="UP000003778"/>
    </source>
</evidence>